<feature type="coiled-coil region" evidence="2">
    <location>
        <begin position="361"/>
        <end position="423"/>
    </location>
</feature>
<feature type="coiled-coil region" evidence="2">
    <location>
        <begin position="263"/>
        <end position="315"/>
    </location>
</feature>
<feature type="region of interest" description="Disordered" evidence="3">
    <location>
        <begin position="1"/>
        <end position="45"/>
    </location>
</feature>
<evidence type="ECO:0000256" key="1">
    <source>
        <dbReference type="ARBA" id="ARBA00023054"/>
    </source>
</evidence>
<dbReference type="FunFam" id="1.20.58.900:FF:000011">
    <property type="entry name" value="Uncharacterized protein, isoform B"/>
    <property type="match status" value="1"/>
</dbReference>
<dbReference type="PANTHER" id="PTHR45956:SF6">
    <property type="entry name" value="RUN DOMAIN-CONTAINING PROTEIN"/>
    <property type="match status" value="1"/>
</dbReference>
<dbReference type="Proteomes" id="UP001153620">
    <property type="component" value="Chromosome 3"/>
</dbReference>
<dbReference type="GO" id="GO:0005737">
    <property type="term" value="C:cytoplasm"/>
    <property type="evidence" value="ECO:0007669"/>
    <property type="project" value="TreeGrafter"/>
</dbReference>
<dbReference type="InterPro" id="IPR037213">
    <property type="entry name" value="Run_dom_sf"/>
</dbReference>
<evidence type="ECO:0000256" key="3">
    <source>
        <dbReference type="SAM" id="MobiDB-lite"/>
    </source>
</evidence>
<dbReference type="SUPFAM" id="SSF140741">
    <property type="entry name" value="RUN domain-like"/>
    <property type="match status" value="1"/>
</dbReference>
<accession>A0A9P0J516</accession>
<feature type="region of interest" description="Disordered" evidence="3">
    <location>
        <begin position="438"/>
        <end position="517"/>
    </location>
</feature>
<keyword evidence="1 2" id="KW-0175">Coiled coil</keyword>
<reference evidence="5" key="2">
    <citation type="submission" date="2022-10" db="EMBL/GenBank/DDBJ databases">
        <authorList>
            <consortium name="ENA_rothamsted_submissions"/>
            <consortium name="culmorum"/>
            <person name="King R."/>
        </authorList>
    </citation>
    <scope>NUCLEOTIDE SEQUENCE</scope>
</reference>
<feature type="compositionally biased region" description="Polar residues" evidence="3">
    <location>
        <begin position="10"/>
        <end position="26"/>
    </location>
</feature>
<sequence length="517" mass="59229">MSLFMRRSVSESSENITRSPSLTSIRENTDSWSTHENDDERNDRIHSRVARDPASIERSNLVNICKLVVKELLEQSLRYGRQLDSDHLPLQHFFIILEHILRHGLKPKKGLLGPKKELWDLLQSAEKYCLEAQDVTMSIRDLPTVRTHTGRSRAWLRLALMQKKLADYLQALIEHKNEILVEYYEPHALMLSDEIVVIMGILVGLNVIDCNLCVKGEDLDSQQGVIDFSLYLRSSSRSSPEDDQPAIEGGGNMTAVLDQKNYIEELNRHLNATVANLQQKAEQLTTTNALMKEDLAIARNSLLTLQAENAALRQNQNANQQIVDRANVLDRIDPEMAEALADEKKKRQEVERELELQVCLKAETEMAMKLLEKDIHEKQDTIISLRRQLEDIKQINLEMYRKLQECEDELNQKGEMVERLQAKASSIGRILTSLEKKYTSTHGDESDIKKSPSNQLFSYHQPPKRAHVRIQQIPPFNANKIRKSPSSESADLQQEQQEPSTPVTFEVLTEESVKNEE</sequence>
<feature type="compositionally biased region" description="Polar residues" evidence="3">
    <location>
        <begin position="484"/>
        <end position="503"/>
    </location>
</feature>
<dbReference type="PROSITE" id="PS50826">
    <property type="entry name" value="RUN"/>
    <property type="match status" value="1"/>
</dbReference>
<reference evidence="5" key="1">
    <citation type="submission" date="2022-01" db="EMBL/GenBank/DDBJ databases">
        <authorList>
            <person name="King R."/>
        </authorList>
    </citation>
    <scope>NUCLEOTIDE SEQUENCE</scope>
</reference>
<proteinExistence type="predicted"/>
<feature type="domain" description="RUN" evidence="4">
    <location>
        <begin position="84"/>
        <end position="217"/>
    </location>
</feature>
<gene>
    <name evidence="5" type="ORF">CHIRRI_LOCUS11088</name>
</gene>
<dbReference type="Gene3D" id="1.20.58.900">
    <property type="match status" value="1"/>
</dbReference>
<dbReference type="Pfam" id="PF02759">
    <property type="entry name" value="RUN"/>
    <property type="match status" value="1"/>
</dbReference>
<evidence type="ECO:0000313" key="6">
    <source>
        <dbReference type="Proteomes" id="UP001153620"/>
    </source>
</evidence>
<dbReference type="PANTHER" id="PTHR45956">
    <property type="entry name" value="RUN AND FYVE DOMAIN-CONTAINING PROTEIN 2-LIKE PROTEIN"/>
    <property type="match status" value="1"/>
</dbReference>
<name>A0A9P0J516_9DIPT</name>
<feature type="compositionally biased region" description="Basic and acidic residues" evidence="3">
    <location>
        <begin position="27"/>
        <end position="45"/>
    </location>
</feature>
<dbReference type="InterPro" id="IPR004012">
    <property type="entry name" value="Run_dom"/>
</dbReference>
<dbReference type="CDD" id="cd17681">
    <property type="entry name" value="RUN_RUFY1_like"/>
    <property type="match status" value="1"/>
</dbReference>
<feature type="compositionally biased region" description="Basic and acidic residues" evidence="3">
    <location>
        <begin position="438"/>
        <end position="450"/>
    </location>
</feature>
<dbReference type="SMART" id="SM00593">
    <property type="entry name" value="RUN"/>
    <property type="match status" value="1"/>
</dbReference>
<evidence type="ECO:0000256" key="2">
    <source>
        <dbReference type="SAM" id="Coils"/>
    </source>
</evidence>
<evidence type="ECO:0000259" key="4">
    <source>
        <dbReference type="PROSITE" id="PS50826"/>
    </source>
</evidence>
<dbReference type="AlphaFoldDB" id="A0A9P0J516"/>
<protein>
    <recommendedName>
        <fullName evidence="4">RUN domain-containing protein</fullName>
    </recommendedName>
</protein>
<dbReference type="InterPro" id="IPR047335">
    <property type="entry name" value="RUFY1-3"/>
</dbReference>
<keyword evidence="6" id="KW-1185">Reference proteome</keyword>
<organism evidence="5 6">
    <name type="scientific">Chironomus riparius</name>
    <dbReference type="NCBI Taxonomy" id="315576"/>
    <lineage>
        <taxon>Eukaryota</taxon>
        <taxon>Metazoa</taxon>
        <taxon>Ecdysozoa</taxon>
        <taxon>Arthropoda</taxon>
        <taxon>Hexapoda</taxon>
        <taxon>Insecta</taxon>
        <taxon>Pterygota</taxon>
        <taxon>Neoptera</taxon>
        <taxon>Endopterygota</taxon>
        <taxon>Diptera</taxon>
        <taxon>Nematocera</taxon>
        <taxon>Chironomoidea</taxon>
        <taxon>Chironomidae</taxon>
        <taxon>Chironominae</taxon>
        <taxon>Chironomus</taxon>
    </lineage>
</organism>
<dbReference type="EMBL" id="OU895879">
    <property type="protein sequence ID" value="CAH1728936.1"/>
    <property type="molecule type" value="Genomic_DNA"/>
</dbReference>
<evidence type="ECO:0000313" key="5">
    <source>
        <dbReference type="EMBL" id="CAH1728936.1"/>
    </source>
</evidence>